<keyword evidence="2" id="KW-0378">Hydrolase</keyword>
<dbReference type="AlphaFoldDB" id="A0A5C4WKG8"/>
<dbReference type="OrthoDB" id="262125at2"/>
<sequence length="440" mass="46830">MTIRLAELIEEFRVPGASIAYWHGGEIHREAGGLLNLDTGVEATPDSLFQVGSVTKVWTTAQIMLLIEQGRLTLGTPVAEVLPEIDPSVTIEHLLTHTSGLDGDFFHDTGRGDDCLERYVTAIARRPLGHPAGATHSYSNGGFSVAGRVVEVLTGKVWDQALRDQLVTPLGLTHTWTLPEDVLRFRAATGHLGAANEPTPTWGMMRSNSPAGQICSTAADLVRFGRSFVAGGGPLSPASVRSMAEPRVELPERVYGSHWGLGWILDTWDGTPVLLHGGNTIGQAAMLWVLPATDTPGGTGGRVDGTSGGTVVAALANGGDTDGLFHAVADALFPELAGLTPPAPPSPPDAPARDVPAAHEGVYERTGARITVRGRELVYENTGDFSDLEPPMRFELAPTGEHRFLARRSADRLWAPGAFYALPDGSPYLYFGVRSTPKVS</sequence>
<evidence type="ECO:0000313" key="3">
    <source>
        <dbReference type="Proteomes" id="UP000312512"/>
    </source>
</evidence>
<keyword evidence="3" id="KW-1185">Reference proteome</keyword>
<comment type="caution">
    <text evidence="2">The sequence shown here is derived from an EMBL/GenBank/DDBJ whole genome shotgun (WGS) entry which is preliminary data.</text>
</comment>
<dbReference type="InterPro" id="IPR001466">
    <property type="entry name" value="Beta-lactam-related"/>
</dbReference>
<dbReference type="PANTHER" id="PTHR46825">
    <property type="entry name" value="D-ALANYL-D-ALANINE-CARBOXYPEPTIDASE/ENDOPEPTIDASE AMPH"/>
    <property type="match status" value="1"/>
</dbReference>
<dbReference type="Proteomes" id="UP000312512">
    <property type="component" value="Unassembled WGS sequence"/>
</dbReference>
<organism evidence="2 3">
    <name type="scientific">Nonomuraea phyllanthi</name>
    <dbReference type="NCBI Taxonomy" id="2219224"/>
    <lineage>
        <taxon>Bacteria</taxon>
        <taxon>Bacillati</taxon>
        <taxon>Actinomycetota</taxon>
        <taxon>Actinomycetes</taxon>
        <taxon>Streptosporangiales</taxon>
        <taxon>Streptosporangiaceae</taxon>
        <taxon>Nonomuraea</taxon>
    </lineage>
</organism>
<dbReference type="InterPro" id="IPR012338">
    <property type="entry name" value="Beta-lactam/transpept-like"/>
</dbReference>
<dbReference type="PANTHER" id="PTHR46825:SF9">
    <property type="entry name" value="BETA-LACTAMASE-RELATED DOMAIN-CONTAINING PROTEIN"/>
    <property type="match status" value="1"/>
</dbReference>
<dbReference type="Pfam" id="PF00144">
    <property type="entry name" value="Beta-lactamase"/>
    <property type="match status" value="1"/>
</dbReference>
<protein>
    <submittedName>
        <fullName evidence="2">Serine hydrolase</fullName>
    </submittedName>
</protein>
<dbReference type="SUPFAM" id="SSF56601">
    <property type="entry name" value="beta-lactamase/transpeptidase-like"/>
    <property type="match status" value="1"/>
</dbReference>
<dbReference type="RefSeq" id="WP_139631090.1">
    <property type="nucleotide sequence ID" value="NZ_VDLX02000005.1"/>
</dbReference>
<evidence type="ECO:0000313" key="2">
    <source>
        <dbReference type="EMBL" id="KAB8194495.1"/>
    </source>
</evidence>
<proteinExistence type="predicted"/>
<gene>
    <name evidence="2" type="ORF">FH608_014870</name>
</gene>
<evidence type="ECO:0000259" key="1">
    <source>
        <dbReference type="Pfam" id="PF00144"/>
    </source>
</evidence>
<name>A0A5C4WKG8_9ACTN</name>
<accession>A0A5C4WKG8</accession>
<dbReference type="EMBL" id="VDLX02000005">
    <property type="protein sequence ID" value="KAB8194495.1"/>
    <property type="molecule type" value="Genomic_DNA"/>
</dbReference>
<dbReference type="InterPro" id="IPR050491">
    <property type="entry name" value="AmpC-like"/>
</dbReference>
<dbReference type="Gene3D" id="3.40.710.10">
    <property type="entry name" value="DD-peptidase/beta-lactamase superfamily"/>
    <property type="match status" value="1"/>
</dbReference>
<feature type="domain" description="Beta-lactamase-related" evidence="1">
    <location>
        <begin position="7"/>
        <end position="323"/>
    </location>
</feature>
<dbReference type="GO" id="GO:0016787">
    <property type="term" value="F:hydrolase activity"/>
    <property type="evidence" value="ECO:0007669"/>
    <property type="project" value="UniProtKB-KW"/>
</dbReference>
<reference evidence="2 3" key="1">
    <citation type="submission" date="2019-10" db="EMBL/GenBank/DDBJ databases">
        <title>Nonomuraea sp. nov., isolated from Phyllanthus amarus.</title>
        <authorList>
            <person name="Klykleung N."/>
            <person name="Tanasupawat S."/>
        </authorList>
    </citation>
    <scope>NUCLEOTIDE SEQUENCE [LARGE SCALE GENOMIC DNA]</scope>
    <source>
        <strain evidence="2 3">PA1-10</strain>
    </source>
</reference>